<dbReference type="STRING" id="99656.SAMN05421659_103332"/>
<organism evidence="1 2">
    <name type="scientific">[Clostridium] fimetarium</name>
    <dbReference type="NCBI Taxonomy" id="99656"/>
    <lineage>
        <taxon>Bacteria</taxon>
        <taxon>Bacillati</taxon>
        <taxon>Bacillota</taxon>
        <taxon>Clostridia</taxon>
        <taxon>Lachnospirales</taxon>
        <taxon>Lachnospiraceae</taxon>
    </lineage>
</organism>
<dbReference type="Proteomes" id="UP000199701">
    <property type="component" value="Unassembled WGS sequence"/>
</dbReference>
<keyword evidence="2" id="KW-1185">Reference proteome</keyword>
<dbReference type="AlphaFoldDB" id="A0A1I0NSG0"/>
<gene>
    <name evidence="1" type="ORF">SAMN05421659_103332</name>
</gene>
<dbReference type="EMBL" id="FOJI01000003">
    <property type="protein sequence ID" value="SEW04357.1"/>
    <property type="molecule type" value="Genomic_DNA"/>
</dbReference>
<evidence type="ECO:0000313" key="1">
    <source>
        <dbReference type="EMBL" id="SEW04357.1"/>
    </source>
</evidence>
<name>A0A1I0NSG0_9FIRM</name>
<sequence>MIEFIMNFGKTFPMKGFESKDYIHLTLVKDNT</sequence>
<accession>A0A1I0NSG0</accession>
<protein>
    <submittedName>
        <fullName evidence="1">Uncharacterized protein</fullName>
    </submittedName>
</protein>
<reference evidence="1 2" key="1">
    <citation type="submission" date="2016-10" db="EMBL/GenBank/DDBJ databases">
        <authorList>
            <person name="de Groot N.N."/>
        </authorList>
    </citation>
    <scope>NUCLEOTIDE SEQUENCE [LARGE SCALE GENOMIC DNA]</scope>
    <source>
        <strain evidence="1 2">DSM 9179</strain>
    </source>
</reference>
<proteinExistence type="predicted"/>
<evidence type="ECO:0000313" key="2">
    <source>
        <dbReference type="Proteomes" id="UP000199701"/>
    </source>
</evidence>